<name>A0A561VMV2_ACTTI</name>
<evidence type="ECO:0000313" key="4">
    <source>
        <dbReference type="Proteomes" id="UP000320239"/>
    </source>
</evidence>
<organism evidence="3 4">
    <name type="scientific">Actinoplanes teichomyceticus</name>
    <dbReference type="NCBI Taxonomy" id="1867"/>
    <lineage>
        <taxon>Bacteria</taxon>
        <taxon>Bacillati</taxon>
        <taxon>Actinomycetota</taxon>
        <taxon>Actinomycetes</taxon>
        <taxon>Micromonosporales</taxon>
        <taxon>Micromonosporaceae</taxon>
        <taxon>Actinoplanes</taxon>
    </lineage>
</organism>
<keyword evidence="2" id="KW-0732">Signal</keyword>
<evidence type="ECO:0000256" key="1">
    <source>
        <dbReference type="SAM" id="MobiDB-lite"/>
    </source>
</evidence>
<dbReference type="AlphaFoldDB" id="A0A561VMV2"/>
<dbReference type="EMBL" id="VIWY01000005">
    <property type="protein sequence ID" value="TWG12937.1"/>
    <property type="molecule type" value="Genomic_DNA"/>
</dbReference>
<keyword evidence="4" id="KW-1185">Reference proteome</keyword>
<dbReference type="Proteomes" id="UP000320239">
    <property type="component" value="Unassembled WGS sequence"/>
</dbReference>
<feature type="signal peptide" evidence="2">
    <location>
        <begin position="1"/>
        <end position="24"/>
    </location>
</feature>
<reference evidence="3 4" key="1">
    <citation type="submission" date="2019-06" db="EMBL/GenBank/DDBJ databases">
        <title>Sequencing the genomes of 1000 actinobacteria strains.</title>
        <authorList>
            <person name="Klenk H.-P."/>
        </authorList>
    </citation>
    <scope>NUCLEOTIDE SEQUENCE [LARGE SCALE GENOMIC DNA]</scope>
    <source>
        <strain evidence="3 4">DSM 43866</strain>
    </source>
</reference>
<proteinExistence type="predicted"/>
<gene>
    <name evidence="3" type="ORF">FHX34_105805</name>
</gene>
<protein>
    <submittedName>
        <fullName evidence="3">Uncharacterized protein</fullName>
    </submittedName>
</protein>
<comment type="caution">
    <text evidence="3">The sequence shown here is derived from an EMBL/GenBank/DDBJ whole genome shotgun (WGS) entry which is preliminary data.</text>
</comment>
<feature type="chain" id="PRO_5022097090" evidence="2">
    <location>
        <begin position="25"/>
        <end position="221"/>
    </location>
</feature>
<evidence type="ECO:0000256" key="2">
    <source>
        <dbReference type="SAM" id="SignalP"/>
    </source>
</evidence>
<accession>A0A561VMV2</accession>
<evidence type="ECO:0000313" key="3">
    <source>
        <dbReference type="EMBL" id="TWG12937.1"/>
    </source>
</evidence>
<feature type="region of interest" description="Disordered" evidence="1">
    <location>
        <begin position="25"/>
        <end position="47"/>
    </location>
</feature>
<sequence>MRCFTAVTVAVLALLSGTAAPAAASGSGGMSAPLPAAASGSGGTSAPLPAAASGWTPVFVQRPVAATGSGGVSTLSPAAPNGWVPAPTPPFTQEAGVNCDFPLHAEPVVDEVVTRVLERFPDGSIRRDAYRGDLVVRVTNDETGGHYDADVSGSALVDHATDGSQTWYVAGPVLLRVREGQGNIPRGLWIVDGLYRLAISATGHRTLTMVRGSLDNVCDHL</sequence>